<dbReference type="Gene3D" id="3.40.50.720">
    <property type="entry name" value="NAD(P)-binding Rossmann-like Domain"/>
    <property type="match status" value="1"/>
</dbReference>
<dbReference type="InterPro" id="IPR036291">
    <property type="entry name" value="NAD(P)-bd_dom_sf"/>
</dbReference>
<dbReference type="SUPFAM" id="SSF51735">
    <property type="entry name" value="NAD(P)-binding Rossmann-fold domains"/>
    <property type="match status" value="1"/>
</dbReference>
<name>A0ABV0KD07_9CYAN</name>
<dbReference type="EMBL" id="JAMPLM010000001">
    <property type="protein sequence ID" value="MEP1057095.1"/>
    <property type="molecule type" value="Genomic_DNA"/>
</dbReference>
<accession>A0ABV0KD07</accession>
<sequence length="275" mass="29477">MTNATIIGCGYVGKAVAQRWRSTLTVTATTTTPDRVADLESVAQRVQVVKGNDEAGVRSLLQDQAIVLLSIGAPNANAYEETYLQTAKTLVAALKDAPTVQQVIYTGSYAVYGDQQGSWVDETSEIAPANRNGELLAETEQILLSAASDALKVCVLRLGGIYGPGRELTKIFGRAAGTTRPGNGEDAANWVHLDDIVGAIDFARQQSLTGVYNLVGTVPTTTGALLERLFATHGLPNVTWDASQSSTRPYNARVSNQKLREAGYQFLYPQILETV</sequence>
<comment type="caution">
    <text evidence="2">The sequence shown here is derived from an EMBL/GenBank/DDBJ whole genome shotgun (WGS) entry which is preliminary data.</text>
</comment>
<dbReference type="InterPro" id="IPR051783">
    <property type="entry name" value="NAD(P)-dependent_oxidoreduct"/>
</dbReference>
<dbReference type="PANTHER" id="PTHR48079">
    <property type="entry name" value="PROTEIN YEEZ"/>
    <property type="match status" value="1"/>
</dbReference>
<dbReference type="Proteomes" id="UP001476950">
    <property type="component" value="Unassembled WGS sequence"/>
</dbReference>
<evidence type="ECO:0000259" key="1">
    <source>
        <dbReference type="Pfam" id="PF01370"/>
    </source>
</evidence>
<organism evidence="2 3">
    <name type="scientific">Stenomitos frigidus AS-A4</name>
    <dbReference type="NCBI Taxonomy" id="2933935"/>
    <lineage>
        <taxon>Bacteria</taxon>
        <taxon>Bacillati</taxon>
        <taxon>Cyanobacteriota</taxon>
        <taxon>Cyanophyceae</taxon>
        <taxon>Leptolyngbyales</taxon>
        <taxon>Leptolyngbyaceae</taxon>
        <taxon>Stenomitos</taxon>
    </lineage>
</organism>
<keyword evidence="3" id="KW-1185">Reference proteome</keyword>
<reference evidence="2 3" key="1">
    <citation type="submission" date="2022-04" db="EMBL/GenBank/DDBJ databases">
        <title>Positive selection, recombination, and allopatry shape intraspecific diversity of widespread and dominant cyanobacteria.</title>
        <authorList>
            <person name="Wei J."/>
            <person name="Shu W."/>
            <person name="Hu C."/>
        </authorList>
    </citation>
    <scope>NUCLEOTIDE SEQUENCE [LARGE SCALE GENOMIC DNA]</scope>
    <source>
        <strain evidence="2 3">AS-A4</strain>
    </source>
</reference>
<gene>
    <name evidence="2" type="ORF">NDI38_01520</name>
</gene>
<dbReference type="Pfam" id="PF01370">
    <property type="entry name" value="Epimerase"/>
    <property type="match status" value="1"/>
</dbReference>
<dbReference type="InterPro" id="IPR001509">
    <property type="entry name" value="Epimerase_deHydtase"/>
</dbReference>
<evidence type="ECO:0000313" key="2">
    <source>
        <dbReference type="EMBL" id="MEP1057095.1"/>
    </source>
</evidence>
<evidence type="ECO:0000313" key="3">
    <source>
        <dbReference type="Proteomes" id="UP001476950"/>
    </source>
</evidence>
<protein>
    <submittedName>
        <fullName evidence="2">NAD-dependent epimerase/dehydratase family protein</fullName>
    </submittedName>
</protein>
<dbReference type="RefSeq" id="WP_190453841.1">
    <property type="nucleotide sequence ID" value="NZ_JAMPLM010000001.1"/>
</dbReference>
<proteinExistence type="predicted"/>
<dbReference type="PANTHER" id="PTHR48079:SF6">
    <property type="entry name" value="NAD(P)-BINDING DOMAIN-CONTAINING PROTEIN-RELATED"/>
    <property type="match status" value="1"/>
</dbReference>
<feature type="domain" description="NAD-dependent epimerase/dehydratase" evidence="1">
    <location>
        <begin position="8"/>
        <end position="213"/>
    </location>
</feature>